<evidence type="ECO:0000256" key="6">
    <source>
        <dbReference type="ARBA" id="ARBA00022729"/>
    </source>
</evidence>
<protein>
    <recommendedName>
        <fullName evidence="2">non-specific serine/threonine protein kinase</fullName>
        <ecNumber evidence="2">2.7.11.1</ecNumber>
    </recommendedName>
</protein>
<dbReference type="FunFam" id="1.10.510.10:FF:000129">
    <property type="entry name" value="cysteine-rich receptor-like protein kinase 10"/>
    <property type="match status" value="1"/>
</dbReference>
<dbReference type="FunFam" id="3.30.430.20:FF:000003">
    <property type="entry name" value="Cysteine-rich RLK (RECEPTOR-like protein kinase) 10"/>
    <property type="match status" value="2"/>
</dbReference>
<dbReference type="PANTHER" id="PTHR27002">
    <property type="entry name" value="RECEPTOR-LIKE SERINE/THREONINE-PROTEIN KINASE SD1-8"/>
    <property type="match status" value="1"/>
</dbReference>
<dbReference type="CDD" id="cd14066">
    <property type="entry name" value="STKc_IRAK"/>
    <property type="match status" value="1"/>
</dbReference>
<dbReference type="GO" id="GO:0005524">
    <property type="term" value="F:ATP binding"/>
    <property type="evidence" value="ECO:0007669"/>
    <property type="project" value="UniProtKB-KW"/>
</dbReference>
<dbReference type="AlphaFoldDB" id="A0A822XS43"/>
<feature type="transmembrane region" description="Helical" evidence="18">
    <location>
        <begin position="498"/>
        <end position="521"/>
    </location>
</feature>
<comment type="catalytic activity">
    <reaction evidence="16">
        <text>L-seryl-[protein] + ATP = O-phospho-L-seryl-[protein] + ADP + H(+)</text>
        <dbReference type="Rhea" id="RHEA:17989"/>
        <dbReference type="Rhea" id="RHEA-COMP:9863"/>
        <dbReference type="Rhea" id="RHEA-COMP:11604"/>
        <dbReference type="ChEBI" id="CHEBI:15378"/>
        <dbReference type="ChEBI" id="CHEBI:29999"/>
        <dbReference type="ChEBI" id="CHEBI:30616"/>
        <dbReference type="ChEBI" id="CHEBI:83421"/>
        <dbReference type="ChEBI" id="CHEBI:456216"/>
        <dbReference type="EC" id="2.7.11.1"/>
    </reaction>
</comment>
<dbReference type="InterPro" id="IPR038408">
    <property type="entry name" value="GNK2_sf"/>
</dbReference>
<dbReference type="GO" id="GO:0016020">
    <property type="term" value="C:membrane"/>
    <property type="evidence" value="ECO:0007669"/>
    <property type="project" value="UniProtKB-SubCell"/>
</dbReference>
<dbReference type="SUPFAM" id="SSF56112">
    <property type="entry name" value="Protein kinase-like (PK-like)"/>
    <property type="match status" value="1"/>
</dbReference>
<dbReference type="InterPro" id="IPR001245">
    <property type="entry name" value="Ser-Thr/Tyr_kinase_cat_dom"/>
</dbReference>
<evidence type="ECO:0000256" key="12">
    <source>
        <dbReference type="ARBA" id="ARBA00023136"/>
    </source>
</evidence>
<feature type="domain" description="Protein kinase" evidence="19">
    <location>
        <begin position="556"/>
        <end position="851"/>
    </location>
</feature>
<keyword evidence="6" id="KW-0732">Signal</keyword>
<dbReference type="PROSITE" id="PS51473">
    <property type="entry name" value="GNK2"/>
    <property type="match status" value="2"/>
</dbReference>
<dbReference type="Gene3D" id="3.30.430.20">
    <property type="entry name" value="Gnk2 domain, C-X8-C-X2-C motif"/>
    <property type="match status" value="3"/>
</dbReference>
<evidence type="ECO:0000256" key="1">
    <source>
        <dbReference type="ARBA" id="ARBA00004167"/>
    </source>
</evidence>
<feature type="domain" description="Gnk2-homologous" evidence="20">
    <location>
        <begin position="284"/>
        <end position="386"/>
    </location>
</feature>
<keyword evidence="4" id="KW-0808">Transferase</keyword>
<reference evidence="21 22" key="1">
    <citation type="journal article" date="2020" name="Mol. Biol. Evol.">
        <title>Distinct Expression and Methylation Patterns for Genes with Different Fates following a Single Whole-Genome Duplication in Flowering Plants.</title>
        <authorList>
            <person name="Shi T."/>
            <person name="Rahmani R.S."/>
            <person name="Gugger P.F."/>
            <person name="Wang M."/>
            <person name="Li H."/>
            <person name="Zhang Y."/>
            <person name="Li Z."/>
            <person name="Wang Q."/>
            <person name="Van de Peer Y."/>
            <person name="Marchal K."/>
            <person name="Chen J."/>
        </authorList>
    </citation>
    <scope>NUCLEOTIDE SEQUENCE [LARGE SCALE GENOMIC DNA]</scope>
    <source>
        <tissue evidence="21">Leaf</tissue>
    </source>
</reference>
<dbReference type="GO" id="GO:0004674">
    <property type="term" value="F:protein serine/threonine kinase activity"/>
    <property type="evidence" value="ECO:0007669"/>
    <property type="project" value="UniProtKB-KW"/>
</dbReference>
<proteinExistence type="predicted"/>
<sequence length="853" mass="95132">MHATFGFISAQTLVHRCDGGNYTANSTYEPNLQTVLSSLSSNSTRENGFYNGTAGQGPDKVYGLFLCRGDIVAQDCQNCINNAGEEIIKRCPKKKEAIFWVDEFQHGQKVQDLLYSLVSQAAFRSSTAMFATGETSFQSFGKIYGLVQCTPDISQDDCNRCLTGAVGSLTDCCNNRIGARILKPSCSIRHESYRFYDSKASTPPPSTLVCPLFTPLTNTTITEVIGATILSILYFFCLRSRKPKEHMDIDVPEMFCFLKPGQSFSFLVILFSWLSIVKSTTDSDLIGTSCQGAENYTAGNTFESNLRVLLPSLAINGSTTGFYNATLGENPNTVFGLGLCRGDIPVEQCRTCLEKASEEIIQGCSGRKSGVIWYEVCMLRYSDHNFFSTNDLQDKKFMWNENNVTDPNRLNQILVNLITNLSSQAVSDPSKLLFATGSWQGARILLGSCILRYELHPFFEVSTPDKSPAPQPQTNTTRTSPSTSGGTTCRRCSSRSRYLVAILVPTVIVTVVAFSGIFIFLMMRSEKKKPRVWKEMETIEALYFKLDTIEAATAKFSNANKLGEGGFGPVYKGKLLDGKEIAVKRLSNNSRQGIQEFKNEVALAAKLQHKNLVRILGCCIEERERILVYEYVPNKSLDTFLFDSTKRVQLNWSKRYKIIKGIARGLLYLHEDSPCRIIHCDLKTNNILLDRDFCPKIADFGMARLFQGDYTQGITSRIAGTYGYMAPEYAMHGNFSVKSDVFSFGVILLEIVSGQRNSNFFELEHGQGLLSYIWRNWREGTILKLIDPAMVESCEMTEVFRCIHIGLLCVEEVFTDRPSMSTVNTMLNTNSSLRTPSPPALVFSTTGSNYTST</sequence>
<dbReference type="SMART" id="SM00220">
    <property type="entry name" value="S_TKc"/>
    <property type="match status" value="1"/>
</dbReference>
<keyword evidence="8" id="KW-0547">Nucleotide-binding</keyword>
<dbReference type="Pfam" id="PF01657">
    <property type="entry name" value="Stress-antifung"/>
    <property type="match status" value="3"/>
</dbReference>
<organism evidence="21 22">
    <name type="scientific">Nelumbo nucifera</name>
    <name type="common">Sacred lotus</name>
    <dbReference type="NCBI Taxonomy" id="4432"/>
    <lineage>
        <taxon>Eukaryota</taxon>
        <taxon>Viridiplantae</taxon>
        <taxon>Streptophyta</taxon>
        <taxon>Embryophyta</taxon>
        <taxon>Tracheophyta</taxon>
        <taxon>Spermatophyta</taxon>
        <taxon>Magnoliopsida</taxon>
        <taxon>Proteales</taxon>
        <taxon>Nelumbonaceae</taxon>
        <taxon>Nelumbo</taxon>
    </lineage>
</organism>
<evidence type="ECO:0000256" key="16">
    <source>
        <dbReference type="ARBA" id="ARBA00048679"/>
    </source>
</evidence>
<feature type="region of interest" description="Disordered" evidence="17">
    <location>
        <begin position="463"/>
        <end position="488"/>
    </location>
</feature>
<dbReference type="CDD" id="cd23509">
    <property type="entry name" value="Gnk2-like"/>
    <property type="match status" value="3"/>
</dbReference>
<feature type="compositionally biased region" description="Low complexity" evidence="17">
    <location>
        <begin position="472"/>
        <end position="488"/>
    </location>
</feature>
<name>A0A822XS43_NELNU</name>
<keyword evidence="3" id="KW-0723">Serine/threonine-protein kinase</keyword>
<evidence type="ECO:0000256" key="2">
    <source>
        <dbReference type="ARBA" id="ARBA00012513"/>
    </source>
</evidence>
<evidence type="ECO:0000256" key="18">
    <source>
        <dbReference type="SAM" id="Phobius"/>
    </source>
</evidence>
<dbReference type="InterPro" id="IPR008271">
    <property type="entry name" value="Ser/Thr_kinase_AS"/>
</dbReference>
<evidence type="ECO:0000256" key="15">
    <source>
        <dbReference type="ARBA" id="ARBA00047899"/>
    </source>
</evidence>
<dbReference type="PROSITE" id="PS00108">
    <property type="entry name" value="PROTEIN_KINASE_ST"/>
    <property type="match status" value="1"/>
</dbReference>
<keyword evidence="7" id="KW-0677">Repeat</keyword>
<evidence type="ECO:0000259" key="19">
    <source>
        <dbReference type="PROSITE" id="PS50011"/>
    </source>
</evidence>
<keyword evidence="9" id="KW-0418">Kinase</keyword>
<evidence type="ECO:0000256" key="8">
    <source>
        <dbReference type="ARBA" id="ARBA00022741"/>
    </source>
</evidence>
<feature type="transmembrane region" description="Helical" evidence="18">
    <location>
        <begin position="212"/>
        <end position="236"/>
    </location>
</feature>
<feature type="domain" description="Gnk2-homologous" evidence="20">
    <location>
        <begin position="88"/>
        <end position="195"/>
    </location>
</feature>
<evidence type="ECO:0000256" key="5">
    <source>
        <dbReference type="ARBA" id="ARBA00022692"/>
    </source>
</evidence>
<evidence type="ECO:0000256" key="7">
    <source>
        <dbReference type="ARBA" id="ARBA00022737"/>
    </source>
</evidence>
<evidence type="ECO:0000256" key="13">
    <source>
        <dbReference type="ARBA" id="ARBA00023157"/>
    </source>
</evidence>
<keyword evidence="13" id="KW-1015">Disulfide bond</keyword>
<dbReference type="Pfam" id="PF07714">
    <property type="entry name" value="PK_Tyr_Ser-Thr"/>
    <property type="match status" value="1"/>
</dbReference>
<dbReference type="Gene3D" id="1.10.510.10">
    <property type="entry name" value="Transferase(Phosphotransferase) domain 1"/>
    <property type="match status" value="1"/>
</dbReference>
<evidence type="ECO:0000256" key="10">
    <source>
        <dbReference type="ARBA" id="ARBA00022840"/>
    </source>
</evidence>
<keyword evidence="14" id="KW-0325">Glycoprotein</keyword>
<comment type="caution">
    <text evidence="21">The sequence shown here is derived from an EMBL/GenBank/DDBJ whole genome shotgun (WGS) entry which is preliminary data.</text>
</comment>
<dbReference type="FunFam" id="3.30.200.20:FF:000195">
    <property type="entry name" value="G-type lectin S-receptor-like serine/threonine-protein kinase"/>
    <property type="match status" value="1"/>
</dbReference>
<gene>
    <name evidence="21" type="ORF">HUJ06_024693</name>
</gene>
<dbReference type="InterPro" id="IPR002902">
    <property type="entry name" value="GNK2"/>
</dbReference>
<evidence type="ECO:0000313" key="22">
    <source>
        <dbReference type="Proteomes" id="UP000607653"/>
    </source>
</evidence>
<evidence type="ECO:0000256" key="17">
    <source>
        <dbReference type="SAM" id="MobiDB-lite"/>
    </source>
</evidence>
<keyword evidence="22" id="KW-1185">Reference proteome</keyword>
<comment type="subcellular location">
    <subcellularLocation>
        <location evidence="1">Membrane</location>
        <topology evidence="1">Single-pass membrane protein</topology>
    </subcellularLocation>
</comment>
<dbReference type="Proteomes" id="UP000607653">
    <property type="component" value="Unassembled WGS sequence"/>
</dbReference>
<accession>A0A822XS43</accession>
<dbReference type="EMBL" id="DUZY01000001">
    <property type="protein sequence ID" value="DAD23230.1"/>
    <property type="molecule type" value="Genomic_DNA"/>
</dbReference>
<evidence type="ECO:0000256" key="4">
    <source>
        <dbReference type="ARBA" id="ARBA00022679"/>
    </source>
</evidence>
<keyword evidence="10" id="KW-0067">ATP-binding</keyword>
<dbReference type="EC" id="2.7.11.1" evidence="2"/>
<dbReference type="PROSITE" id="PS50011">
    <property type="entry name" value="PROTEIN_KINASE_DOM"/>
    <property type="match status" value="1"/>
</dbReference>
<dbReference type="PANTHER" id="PTHR27002:SF1104">
    <property type="entry name" value="CYSTEINE-RICH RECEPTOR-LIKE PROTEIN KINASE 27-RELATED"/>
    <property type="match status" value="1"/>
</dbReference>
<keyword evidence="11 18" id="KW-1133">Transmembrane helix</keyword>
<comment type="catalytic activity">
    <reaction evidence="15">
        <text>L-threonyl-[protein] + ATP = O-phospho-L-threonyl-[protein] + ADP + H(+)</text>
        <dbReference type="Rhea" id="RHEA:46608"/>
        <dbReference type="Rhea" id="RHEA-COMP:11060"/>
        <dbReference type="Rhea" id="RHEA-COMP:11605"/>
        <dbReference type="ChEBI" id="CHEBI:15378"/>
        <dbReference type="ChEBI" id="CHEBI:30013"/>
        <dbReference type="ChEBI" id="CHEBI:30616"/>
        <dbReference type="ChEBI" id="CHEBI:61977"/>
        <dbReference type="ChEBI" id="CHEBI:456216"/>
        <dbReference type="EC" id="2.7.11.1"/>
    </reaction>
</comment>
<evidence type="ECO:0000256" key="11">
    <source>
        <dbReference type="ARBA" id="ARBA00022989"/>
    </source>
</evidence>
<dbReference type="GO" id="GO:0006950">
    <property type="term" value="P:response to stress"/>
    <property type="evidence" value="ECO:0007669"/>
    <property type="project" value="UniProtKB-ARBA"/>
</dbReference>
<dbReference type="InterPro" id="IPR000719">
    <property type="entry name" value="Prot_kinase_dom"/>
</dbReference>
<keyword evidence="12 18" id="KW-0472">Membrane</keyword>
<evidence type="ECO:0000313" key="21">
    <source>
        <dbReference type="EMBL" id="DAD23230.1"/>
    </source>
</evidence>
<dbReference type="FunFam" id="3.30.430.20:FF:000002">
    <property type="entry name" value="Cysteine-rich receptor-like protein kinase 10"/>
    <property type="match status" value="1"/>
</dbReference>
<evidence type="ECO:0000256" key="9">
    <source>
        <dbReference type="ARBA" id="ARBA00022777"/>
    </source>
</evidence>
<evidence type="ECO:0000256" key="14">
    <source>
        <dbReference type="ARBA" id="ARBA00023180"/>
    </source>
</evidence>
<evidence type="ECO:0000259" key="20">
    <source>
        <dbReference type="PROSITE" id="PS51473"/>
    </source>
</evidence>
<dbReference type="Gene3D" id="3.30.200.20">
    <property type="entry name" value="Phosphorylase Kinase, domain 1"/>
    <property type="match status" value="1"/>
</dbReference>
<evidence type="ECO:0000256" key="3">
    <source>
        <dbReference type="ARBA" id="ARBA00022527"/>
    </source>
</evidence>
<dbReference type="InterPro" id="IPR011009">
    <property type="entry name" value="Kinase-like_dom_sf"/>
</dbReference>
<keyword evidence="5 18" id="KW-0812">Transmembrane</keyword>